<evidence type="ECO:0000313" key="4">
    <source>
        <dbReference type="EMBL" id="TDW99189.1"/>
    </source>
</evidence>
<evidence type="ECO:0000259" key="3">
    <source>
        <dbReference type="Pfam" id="PF06580"/>
    </source>
</evidence>
<dbReference type="OrthoDB" id="9809670at2"/>
<keyword evidence="4" id="KW-0418">Kinase</keyword>
<name>A0A4R8DMH3_9BACT</name>
<keyword evidence="1" id="KW-0812">Transmembrane</keyword>
<reference evidence="4 5" key="1">
    <citation type="submission" date="2019-03" db="EMBL/GenBank/DDBJ databases">
        <title>Genomic Encyclopedia of Type Strains, Phase IV (KMG-IV): sequencing the most valuable type-strain genomes for metagenomic binning, comparative biology and taxonomic classification.</title>
        <authorList>
            <person name="Goeker M."/>
        </authorList>
    </citation>
    <scope>NUCLEOTIDE SEQUENCE [LARGE SCALE GENOMIC DNA]</scope>
    <source>
        <strain evidence="4 5">DSM 100059</strain>
    </source>
</reference>
<dbReference type="PANTHER" id="PTHR34220">
    <property type="entry name" value="SENSOR HISTIDINE KINASE YPDA"/>
    <property type="match status" value="1"/>
</dbReference>
<dbReference type="SUPFAM" id="SSF55874">
    <property type="entry name" value="ATPase domain of HSP90 chaperone/DNA topoisomerase II/histidine kinase"/>
    <property type="match status" value="1"/>
</dbReference>
<dbReference type="Gene3D" id="3.30.565.10">
    <property type="entry name" value="Histidine kinase-like ATPase, C-terminal domain"/>
    <property type="match status" value="1"/>
</dbReference>
<feature type="chain" id="PRO_5020666657" evidence="2">
    <location>
        <begin position="20"/>
        <end position="977"/>
    </location>
</feature>
<dbReference type="InterPro" id="IPR015943">
    <property type="entry name" value="WD40/YVTN_repeat-like_dom_sf"/>
</dbReference>
<dbReference type="EMBL" id="SODV01000001">
    <property type="protein sequence ID" value="TDW99189.1"/>
    <property type="molecule type" value="Genomic_DNA"/>
</dbReference>
<dbReference type="Pfam" id="PF06580">
    <property type="entry name" value="His_kinase"/>
    <property type="match status" value="1"/>
</dbReference>
<protein>
    <submittedName>
        <fullName evidence="4">Histidine kinase</fullName>
    </submittedName>
</protein>
<dbReference type="RefSeq" id="WP_133989703.1">
    <property type="nucleotide sequence ID" value="NZ_SODV01000001.1"/>
</dbReference>
<feature type="transmembrane region" description="Helical" evidence="1">
    <location>
        <begin position="729"/>
        <end position="755"/>
    </location>
</feature>
<dbReference type="InterPro" id="IPR010559">
    <property type="entry name" value="Sig_transdc_His_kin_internal"/>
</dbReference>
<dbReference type="SUPFAM" id="SSF50998">
    <property type="entry name" value="Quinoprotein alcohol dehydrogenase-like"/>
    <property type="match status" value="1"/>
</dbReference>
<accession>A0A4R8DMH3</accession>
<dbReference type="InterPro" id="IPR036890">
    <property type="entry name" value="HATPase_C_sf"/>
</dbReference>
<feature type="signal peptide" evidence="2">
    <location>
        <begin position="1"/>
        <end position="19"/>
    </location>
</feature>
<sequence>MHRTLLALYFLLTTTVSHAQELAYRQFTVKDGLPGAIVYHCIQDRKGFIWFATNQGVCRFDGRTFHTFTKKDGLPDNEILQLYLDRFDNVWFISFVGIPSVMHGDSIIRFDQCPGVNAICEDQQTNAILLIADLRASDQAGCYRSPDSSGRWKFNGDLHPRALYARTGILRATAPDKTNFYFSSSPWDHRGSVLVENSHVMNRFPFQCSRTDPPFTRQLFFSLLPSNNSIVFLTYDSAYLAGISQLSPLFSLHTLGLNMGGYNNFVNCVYYENDSTLWLCARSQGLLRLTNFRSGHPTVRHFFPRSDCTDILKDREGGYWVTTLSDGIFYLPNLCFSTLPGPPDLRGANVRSLHILDSRRLVAGFDDGNIMLIDRNSGHWRLFPHWSAGNENNRIMDVRPYLHQSLLVAADMGLHRLSPDDTHTVLSAEAYKETFVRPDHTIVAGCSAGLYFFDDTGRQLNWIGPDRVTCVAGLGNAVFWGGLKGVYAWNNGHITQPIPALSGVINHIDIAPDTALWVSTEDGLVIWKAGAVRRITKAQDLASDLCKQVSFEDNTAWVATDKGISRIDYRWQDTTIHYDISNITNEDGLLTDDINRTAIAGGYVWTATSRGVCFFPKTYTGGSAAPPGIVITRIIEGGQPVNVSDIPVINYSSGKLLIEMACISYRSGFHVGYEYRLKGADSNWFRLAGNTIEFPALPFGRFVLELRSIDRWGSRSHPITIPIVHPYPFYWSPVFLLMAYPVIVLLIGAGILLYFRRRQRKKEKIHDLELSALRAQMNPHFIFNCLTSIQYHVLRADVMNANDYLHKFSNLIRLTLDHSSSAVIPLYEEIKMLHLYLELEQLRLGPRMNYRLVPPDPSVAEGLSIPPMIIQPFVENAVQHGIAPLKDRTGELSVAFHLSPGYLHCTIEDNGGGIDSSRARQRNEGHISQGSGITGRRIQTLNAIHKQQIILDILDKNSAGLSGSGTIVNLSFPINTD</sequence>
<dbReference type="InterPro" id="IPR050640">
    <property type="entry name" value="Bact_2-comp_sensor_kinase"/>
</dbReference>
<dbReference type="GO" id="GO:0016020">
    <property type="term" value="C:membrane"/>
    <property type="evidence" value="ECO:0007669"/>
    <property type="project" value="InterPro"/>
</dbReference>
<comment type="caution">
    <text evidence="4">The sequence shown here is derived from an EMBL/GenBank/DDBJ whole genome shotgun (WGS) entry which is preliminary data.</text>
</comment>
<evidence type="ECO:0000256" key="2">
    <source>
        <dbReference type="SAM" id="SignalP"/>
    </source>
</evidence>
<dbReference type="InterPro" id="IPR013783">
    <property type="entry name" value="Ig-like_fold"/>
</dbReference>
<dbReference type="Gene3D" id="2.60.40.10">
    <property type="entry name" value="Immunoglobulins"/>
    <property type="match status" value="1"/>
</dbReference>
<dbReference type="Gene3D" id="2.130.10.10">
    <property type="entry name" value="YVTN repeat-like/Quinoprotein amine dehydrogenase"/>
    <property type="match status" value="3"/>
</dbReference>
<keyword evidence="5" id="KW-1185">Reference proteome</keyword>
<dbReference type="GO" id="GO:0000155">
    <property type="term" value="F:phosphorelay sensor kinase activity"/>
    <property type="evidence" value="ECO:0007669"/>
    <property type="project" value="InterPro"/>
</dbReference>
<evidence type="ECO:0000313" key="5">
    <source>
        <dbReference type="Proteomes" id="UP000294498"/>
    </source>
</evidence>
<proteinExistence type="predicted"/>
<gene>
    <name evidence="4" type="ORF">EDB95_0198</name>
</gene>
<evidence type="ECO:0000256" key="1">
    <source>
        <dbReference type="SAM" id="Phobius"/>
    </source>
</evidence>
<keyword evidence="1" id="KW-0472">Membrane</keyword>
<dbReference type="InterPro" id="IPR011047">
    <property type="entry name" value="Quinoprotein_ADH-like_sf"/>
</dbReference>
<keyword evidence="1" id="KW-1133">Transmembrane helix</keyword>
<keyword evidence="4" id="KW-0808">Transferase</keyword>
<dbReference type="PANTHER" id="PTHR34220:SF7">
    <property type="entry name" value="SENSOR HISTIDINE KINASE YPDA"/>
    <property type="match status" value="1"/>
</dbReference>
<dbReference type="Proteomes" id="UP000294498">
    <property type="component" value="Unassembled WGS sequence"/>
</dbReference>
<dbReference type="AlphaFoldDB" id="A0A4R8DMH3"/>
<feature type="domain" description="Signal transduction histidine kinase internal region" evidence="3">
    <location>
        <begin position="769"/>
        <end position="847"/>
    </location>
</feature>
<keyword evidence="2" id="KW-0732">Signal</keyword>
<organism evidence="4 5">
    <name type="scientific">Dinghuibacter silviterrae</name>
    <dbReference type="NCBI Taxonomy" id="1539049"/>
    <lineage>
        <taxon>Bacteria</taxon>
        <taxon>Pseudomonadati</taxon>
        <taxon>Bacteroidota</taxon>
        <taxon>Chitinophagia</taxon>
        <taxon>Chitinophagales</taxon>
        <taxon>Chitinophagaceae</taxon>
        <taxon>Dinghuibacter</taxon>
    </lineage>
</organism>